<feature type="domain" description="Helix-hairpin-helix DNA-binding motif class 1" evidence="2">
    <location>
        <begin position="173"/>
        <end position="192"/>
    </location>
</feature>
<dbReference type="InterPro" id="IPR010994">
    <property type="entry name" value="RuvA_2-like"/>
</dbReference>
<dbReference type="SUPFAM" id="SSF47781">
    <property type="entry name" value="RuvA domain 2-like"/>
    <property type="match status" value="1"/>
</dbReference>
<accession>A0ABU4JNW7</accession>
<dbReference type="PANTHER" id="PTHR21180">
    <property type="entry name" value="ENDONUCLEASE/EXONUCLEASE/PHOSPHATASE FAMILY DOMAIN-CONTAINING PROTEIN 1"/>
    <property type="match status" value="1"/>
</dbReference>
<dbReference type="EMBL" id="JARUJP010000001">
    <property type="protein sequence ID" value="MDW8799843.1"/>
    <property type="molecule type" value="Genomic_DNA"/>
</dbReference>
<keyword evidence="1" id="KW-1133">Transmembrane helix</keyword>
<proteinExistence type="predicted"/>
<evidence type="ECO:0000313" key="3">
    <source>
        <dbReference type="EMBL" id="MDW8799843.1"/>
    </source>
</evidence>
<dbReference type="InterPro" id="IPR019554">
    <property type="entry name" value="Soluble_ligand-bd"/>
</dbReference>
<dbReference type="Pfam" id="PF10531">
    <property type="entry name" value="SLBB"/>
    <property type="match status" value="1"/>
</dbReference>
<dbReference type="PANTHER" id="PTHR21180:SF32">
    <property type="entry name" value="ENDONUCLEASE_EXONUCLEASE_PHOSPHATASE FAMILY DOMAIN-CONTAINING PROTEIN 1"/>
    <property type="match status" value="1"/>
</dbReference>
<sequence length="196" mass="22153">MRDKKKVIGSIVIFTIFSLFLVLGYFLSRPYKEVDTKEVFNETTVVESKASNITVYINGEVKNPGVYKLKNDSRVEDLVKIAGGFNSESDKDKLNLAKKLKDEDYVYVDRKNQIKDSQTASQSTINKGTGQNSKVDINTATKEELKTIPGIGDVTAQKILDYREKNGRFSSIEDLKNIDRIGDKTVENMKDKIDVR</sequence>
<dbReference type="InterPro" id="IPR003583">
    <property type="entry name" value="Hlx-hairpin-Hlx_DNA-bd_motif"/>
</dbReference>
<evidence type="ECO:0000259" key="2">
    <source>
        <dbReference type="SMART" id="SM00278"/>
    </source>
</evidence>
<feature type="domain" description="Helix-hairpin-helix DNA-binding motif class 1" evidence="2">
    <location>
        <begin position="143"/>
        <end position="162"/>
    </location>
</feature>
<name>A0ABU4JNW7_9CLOT</name>
<protein>
    <submittedName>
        <fullName evidence="3">Helix-hairpin-helix domain-containing protein</fullName>
    </submittedName>
</protein>
<keyword evidence="1" id="KW-0812">Transmembrane</keyword>
<feature type="transmembrane region" description="Helical" evidence="1">
    <location>
        <begin position="7"/>
        <end position="27"/>
    </location>
</feature>
<keyword evidence="4" id="KW-1185">Reference proteome</keyword>
<gene>
    <name evidence="3" type="ORF">P8V03_01585</name>
</gene>
<dbReference type="RefSeq" id="WP_318796513.1">
    <property type="nucleotide sequence ID" value="NZ_JARUJP010000001.1"/>
</dbReference>
<dbReference type="Gene3D" id="1.10.150.310">
    <property type="entry name" value="Tex RuvX-like domain-like"/>
    <property type="match status" value="1"/>
</dbReference>
<dbReference type="Pfam" id="PF12836">
    <property type="entry name" value="HHH_3"/>
    <property type="match status" value="1"/>
</dbReference>
<dbReference type="Proteomes" id="UP001281656">
    <property type="component" value="Unassembled WGS sequence"/>
</dbReference>
<evidence type="ECO:0000313" key="4">
    <source>
        <dbReference type="Proteomes" id="UP001281656"/>
    </source>
</evidence>
<organism evidence="3 4">
    <name type="scientific">Clostridium tanneri</name>
    <dbReference type="NCBI Taxonomy" id="3037988"/>
    <lineage>
        <taxon>Bacteria</taxon>
        <taxon>Bacillati</taxon>
        <taxon>Bacillota</taxon>
        <taxon>Clostridia</taxon>
        <taxon>Eubacteriales</taxon>
        <taxon>Clostridiaceae</taxon>
        <taxon>Clostridium</taxon>
    </lineage>
</organism>
<reference evidence="3 4" key="1">
    <citation type="submission" date="2023-04" db="EMBL/GenBank/DDBJ databases">
        <title>Clostridium tannerae sp. nov., isolated from the fecal material of an alpaca.</title>
        <authorList>
            <person name="Miller S."/>
            <person name="Hendry M."/>
            <person name="King J."/>
            <person name="Sankaranarayanan K."/>
            <person name="Lawson P.A."/>
        </authorList>
    </citation>
    <scope>NUCLEOTIDE SEQUENCE [LARGE SCALE GENOMIC DNA]</scope>
    <source>
        <strain evidence="3 4">A1-XYC3</strain>
    </source>
</reference>
<comment type="caution">
    <text evidence="3">The sequence shown here is derived from an EMBL/GenBank/DDBJ whole genome shotgun (WGS) entry which is preliminary data.</text>
</comment>
<dbReference type="Gene3D" id="3.10.560.10">
    <property type="entry name" value="Outer membrane lipoprotein wza domain like"/>
    <property type="match status" value="1"/>
</dbReference>
<dbReference type="SMART" id="SM00278">
    <property type="entry name" value="HhH1"/>
    <property type="match status" value="2"/>
</dbReference>
<keyword evidence="1" id="KW-0472">Membrane</keyword>
<evidence type="ECO:0000256" key="1">
    <source>
        <dbReference type="SAM" id="Phobius"/>
    </source>
</evidence>
<dbReference type="NCBIfam" id="TIGR00426">
    <property type="entry name" value="competence protein ComEA helix-hairpin-helix repeat region"/>
    <property type="match status" value="1"/>
</dbReference>
<dbReference type="InterPro" id="IPR051675">
    <property type="entry name" value="Endo/Exo/Phosphatase_dom_1"/>
</dbReference>
<dbReference type="InterPro" id="IPR004509">
    <property type="entry name" value="Competence_ComEA_HhH"/>
</dbReference>